<accession>A0A9N9QV46</accession>
<gene>
    <name evidence="1" type="ORF">DIATSA_LOCUS2099</name>
</gene>
<dbReference type="EMBL" id="OU893342">
    <property type="protein sequence ID" value="CAG9783972.1"/>
    <property type="molecule type" value="Genomic_DNA"/>
</dbReference>
<organism evidence="1 2">
    <name type="scientific">Diatraea saccharalis</name>
    <name type="common">sugarcane borer</name>
    <dbReference type="NCBI Taxonomy" id="40085"/>
    <lineage>
        <taxon>Eukaryota</taxon>
        <taxon>Metazoa</taxon>
        <taxon>Ecdysozoa</taxon>
        <taxon>Arthropoda</taxon>
        <taxon>Hexapoda</taxon>
        <taxon>Insecta</taxon>
        <taxon>Pterygota</taxon>
        <taxon>Neoptera</taxon>
        <taxon>Endopterygota</taxon>
        <taxon>Lepidoptera</taxon>
        <taxon>Glossata</taxon>
        <taxon>Ditrysia</taxon>
        <taxon>Pyraloidea</taxon>
        <taxon>Crambidae</taxon>
        <taxon>Crambinae</taxon>
        <taxon>Diatraea</taxon>
    </lineage>
</organism>
<evidence type="ECO:0000313" key="2">
    <source>
        <dbReference type="Proteomes" id="UP001153714"/>
    </source>
</evidence>
<dbReference type="Proteomes" id="UP001153714">
    <property type="component" value="Chromosome 11"/>
</dbReference>
<reference evidence="1" key="2">
    <citation type="submission" date="2022-10" db="EMBL/GenBank/DDBJ databases">
        <authorList>
            <consortium name="ENA_rothamsted_submissions"/>
            <consortium name="culmorum"/>
            <person name="King R."/>
        </authorList>
    </citation>
    <scope>NUCLEOTIDE SEQUENCE</scope>
</reference>
<proteinExistence type="predicted"/>
<name>A0A9N9QV46_9NEOP</name>
<reference evidence="1" key="1">
    <citation type="submission" date="2021-12" db="EMBL/GenBank/DDBJ databases">
        <authorList>
            <person name="King R."/>
        </authorList>
    </citation>
    <scope>NUCLEOTIDE SEQUENCE</scope>
</reference>
<dbReference type="AlphaFoldDB" id="A0A9N9QV46"/>
<sequence length="105" mass="11975">MVPSLDKYMGYLLSHETDSSLWNAIIINFKSQLADILYGGTGWKTLIDEVNEMLLVAKVSLTDDIVYMNSSNPLEQAVSLVAVGRYKETDSYRMYFKNYRHIGNV</sequence>
<keyword evidence="2" id="KW-1185">Reference proteome</keyword>
<dbReference type="OrthoDB" id="7432030at2759"/>
<protein>
    <submittedName>
        <fullName evidence="1">Uncharacterized protein</fullName>
    </submittedName>
</protein>
<evidence type="ECO:0000313" key="1">
    <source>
        <dbReference type="EMBL" id="CAG9783972.1"/>
    </source>
</evidence>